<organism evidence="1 2">
    <name type="scientific">Undibacterium cyanobacteriorum</name>
    <dbReference type="NCBI Taxonomy" id="3073561"/>
    <lineage>
        <taxon>Bacteria</taxon>
        <taxon>Pseudomonadati</taxon>
        <taxon>Pseudomonadota</taxon>
        <taxon>Betaproteobacteria</taxon>
        <taxon>Burkholderiales</taxon>
        <taxon>Oxalobacteraceae</taxon>
        <taxon>Undibacterium</taxon>
    </lineage>
</organism>
<dbReference type="Pfam" id="PF21813">
    <property type="entry name" value="DUF6882"/>
    <property type="match status" value="1"/>
</dbReference>
<dbReference type="EMBL" id="CP133720">
    <property type="protein sequence ID" value="WMW82061.1"/>
    <property type="molecule type" value="Genomic_DNA"/>
</dbReference>
<sequence>MVTIYKDNFSLESLITASANDAVVANMLHNSTWRLGEESSWHLDQNSGQLLLTFNDGSFALAPAQIIGTYHHDDSSFLWAWNHPSVLPGLAGDAMNVRTFGKEQKSSELTKGRILCTEQRAWELTALAMRLGNAKGTYRVMIKPEISLFLTFGEVQIAHDSHSLELK</sequence>
<dbReference type="RefSeq" id="WP_309483538.1">
    <property type="nucleotide sequence ID" value="NZ_CP133720.1"/>
</dbReference>
<reference evidence="1" key="1">
    <citation type="submission" date="2023-09" db="EMBL/GenBank/DDBJ databases">
        <title>Undibacterium sp. 20NA77.5 isolated from freshwater.</title>
        <authorList>
            <person name="Le V."/>
            <person name="Ko S.-R."/>
            <person name="Ahn C.-Y."/>
            <person name="Oh H.-M."/>
        </authorList>
    </citation>
    <scope>NUCLEOTIDE SEQUENCE</scope>
    <source>
        <strain evidence="1">20NA77.5</strain>
    </source>
</reference>
<dbReference type="Proteomes" id="UP001181355">
    <property type="component" value="Chromosome"/>
</dbReference>
<gene>
    <name evidence="1" type="ORF">RF679_07190</name>
</gene>
<accession>A0ABY9RPZ8</accession>
<keyword evidence="2" id="KW-1185">Reference proteome</keyword>
<proteinExistence type="predicted"/>
<evidence type="ECO:0000313" key="2">
    <source>
        <dbReference type="Proteomes" id="UP001181355"/>
    </source>
</evidence>
<dbReference type="InterPro" id="IPR049249">
    <property type="entry name" value="DUF6882"/>
</dbReference>
<name>A0ABY9RPZ8_9BURK</name>
<protein>
    <submittedName>
        <fullName evidence="1">Uncharacterized protein</fullName>
    </submittedName>
</protein>
<evidence type="ECO:0000313" key="1">
    <source>
        <dbReference type="EMBL" id="WMW82061.1"/>
    </source>
</evidence>